<evidence type="ECO:0000256" key="6">
    <source>
        <dbReference type="ARBA" id="ARBA00022692"/>
    </source>
</evidence>
<evidence type="ECO:0000313" key="18">
    <source>
        <dbReference type="Proteomes" id="UP001408789"/>
    </source>
</evidence>
<dbReference type="Gene3D" id="3.30.40.10">
    <property type="entry name" value="Zinc/RING finger domain, C3HC4 (zinc finger)"/>
    <property type="match status" value="1"/>
</dbReference>
<accession>A0AAP0D1V8</accession>
<sequence length="266" mass="29774">MAIYHRRLLSEQDSDQTLVCSDNCDYVSTYWPPEPPPPPPASAANTDNITVHISPYIILSVSLLVSALLFATYYFIIVRYCTRFRRVSATHVNQQSQSHDGDFIDGQNQFDHPIWYIATVGLQPAVINSITVVRFKTGESLTGGSADCTVCLGEFKDDEFLRILPKCNHAFHVTCIDTWLRSHTNCPVCRASVVSGNSNGAVSELSDQDRNQRFDDLNQNHGSDNTVQENGIEEFQDSKPEVVTRELGFVDSNSTTDMHGLNHMRD</sequence>
<dbReference type="PANTHER" id="PTHR46913">
    <property type="entry name" value="RING-H2 FINGER PROTEIN ATL16"/>
    <property type="match status" value="1"/>
</dbReference>
<dbReference type="InterPro" id="IPR044600">
    <property type="entry name" value="ATL1/ATL16-like"/>
</dbReference>
<keyword evidence="7" id="KW-0479">Metal-binding</keyword>
<dbReference type="GO" id="GO:0061630">
    <property type="term" value="F:ubiquitin protein ligase activity"/>
    <property type="evidence" value="ECO:0007669"/>
    <property type="project" value="UniProtKB-EC"/>
</dbReference>
<evidence type="ECO:0000256" key="15">
    <source>
        <dbReference type="SAM" id="Phobius"/>
    </source>
</evidence>
<dbReference type="SUPFAM" id="SSF57850">
    <property type="entry name" value="RING/U-box"/>
    <property type="match status" value="1"/>
</dbReference>
<dbReference type="EMBL" id="JBCNJP010000015">
    <property type="protein sequence ID" value="KAK9066261.1"/>
    <property type="molecule type" value="Genomic_DNA"/>
</dbReference>
<dbReference type="FunFam" id="3.30.40.10:FF:000187">
    <property type="entry name" value="E3 ubiquitin-protein ligase ATL6"/>
    <property type="match status" value="1"/>
</dbReference>
<dbReference type="GO" id="GO:0016567">
    <property type="term" value="P:protein ubiquitination"/>
    <property type="evidence" value="ECO:0007669"/>
    <property type="project" value="InterPro"/>
</dbReference>
<keyword evidence="5" id="KW-0808">Transferase</keyword>
<dbReference type="Proteomes" id="UP001408789">
    <property type="component" value="Unassembled WGS sequence"/>
</dbReference>
<dbReference type="InterPro" id="IPR013083">
    <property type="entry name" value="Znf_RING/FYVE/PHD"/>
</dbReference>
<comment type="similarity">
    <text evidence="13">Belongs to the RING-type zinc finger family. ATL subfamily.</text>
</comment>
<name>A0AAP0D1V8_9ASTR</name>
<comment type="pathway">
    <text evidence="3">Protein modification; protein ubiquitination.</text>
</comment>
<evidence type="ECO:0000256" key="5">
    <source>
        <dbReference type="ARBA" id="ARBA00022679"/>
    </source>
</evidence>
<comment type="caution">
    <text evidence="17">The sequence shown here is derived from an EMBL/GenBank/DDBJ whole genome shotgun (WGS) entry which is preliminary data.</text>
</comment>
<keyword evidence="12 15" id="KW-0472">Membrane</keyword>
<evidence type="ECO:0000256" key="13">
    <source>
        <dbReference type="ARBA" id="ARBA00024209"/>
    </source>
</evidence>
<reference evidence="17 18" key="1">
    <citation type="submission" date="2024-04" db="EMBL/GenBank/DDBJ databases">
        <title>The reference genome of an endangered Asteraceae, Deinandra increscens subsp. villosa, native to the Central Coast of California.</title>
        <authorList>
            <person name="Guilliams M."/>
            <person name="Hasenstab-Lehman K."/>
            <person name="Meyer R."/>
            <person name="Mcevoy S."/>
        </authorList>
    </citation>
    <scope>NUCLEOTIDE SEQUENCE [LARGE SCALE GENOMIC DNA]</scope>
    <source>
        <tissue evidence="17">Leaf</tissue>
    </source>
</reference>
<dbReference type="InterPro" id="IPR001841">
    <property type="entry name" value="Znf_RING"/>
</dbReference>
<dbReference type="PROSITE" id="PS50089">
    <property type="entry name" value="ZF_RING_2"/>
    <property type="match status" value="1"/>
</dbReference>
<evidence type="ECO:0000313" key="17">
    <source>
        <dbReference type="EMBL" id="KAK9066261.1"/>
    </source>
</evidence>
<dbReference type="AlphaFoldDB" id="A0AAP0D1V8"/>
<proteinExistence type="inferred from homology"/>
<evidence type="ECO:0000256" key="1">
    <source>
        <dbReference type="ARBA" id="ARBA00000900"/>
    </source>
</evidence>
<feature type="transmembrane region" description="Helical" evidence="15">
    <location>
        <begin position="56"/>
        <end position="76"/>
    </location>
</feature>
<evidence type="ECO:0000256" key="14">
    <source>
        <dbReference type="PROSITE-ProRule" id="PRU00175"/>
    </source>
</evidence>
<keyword evidence="9" id="KW-0833">Ubl conjugation pathway</keyword>
<dbReference type="GO" id="GO:0016020">
    <property type="term" value="C:membrane"/>
    <property type="evidence" value="ECO:0007669"/>
    <property type="project" value="UniProtKB-SubCell"/>
</dbReference>
<dbReference type="CDD" id="cd16461">
    <property type="entry name" value="RING-H2_EL5-like"/>
    <property type="match status" value="1"/>
</dbReference>
<organism evidence="17 18">
    <name type="scientific">Deinandra increscens subsp. villosa</name>
    <dbReference type="NCBI Taxonomy" id="3103831"/>
    <lineage>
        <taxon>Eukaryota</taxon>
        <taxon>Viridiplantae</taxon>
        <taxon>Streptophyta</taxon>
        <taxon>Embryophyta</taxon>
        <taxon>Tracheophyta</taxon>
        <taxon>Spermatophyta</taxon>
        <taxon>Magnoliopsida</taxon>
        <taxon>eudicotyledons</taxon>
        <taxon>Gunneridae</taxon>
        <taxon>Pentapetalae</taxon>
        <taxon>asterids</taxon>
        <taxon>campanulids</taxon>
        <taxon>Asterales</taxon>
        <taxon>Asteraceae</taxon>
        <taxon>Asteroideae</taxon>
        <taxon>Heliantheae alliance</taxon>
        <taxon>Madieae</taxon>
        <taxon>Madiinae</taxon>
        <taxon>Deinandra</taxon>
    </lineage>
</organism>
<evidence type="ECO:0000259" key="16">
    <source>
        <dbReference type="PROSITE" id="PS50089"/>
    </source>
</evidence>
<comment type="catalytic activity">
    <reaction evidence="1">
        <text>S-ubiquitinyl-[E2 ubiquitin-conjugating enzyme]-L-cysteine + [acceptor protein]-L-lysine = [E2 ubiquitin-conjugating enzyme]-L-cysteine + N(6)-ubiquitinyl-[acceptor protein]-L-lysine.</text>
        <dbReference type="EC" id="2.3.2.27"/>
    </reaction>
</comment>
<gene>
    <name evidence="17" type="ORF">SSX86_013582</name>
</gene>
<dbReference type="PANTHER" id="PTHR46913:SF19">
    <property type="entry name" value="RING-TYPE E3 UBIQUITIN TRANSFERASE"/>
    <property type="match status" value="1"/>
</dbReference>
<keyword evidence="8 14" id="KW-0863">Zinc-finger</keyword>
<dbReference type="Pfam" id="PF13639">
    <property type="entry name" value="zf-RING_2"/>
    <property type="match status" value="1"/>
</dbReference>
<evidence type="ECO:0000256" key="3">
    <source>
        <dbReference type="ARBA" id="ARBA00004906"/>
    </source>
</evidence>
<evidence type="ECO:0000256" key="9">
    <source>
        <dbReference type="ARBA" id="ARBA00022786"/>
    </source>
</evidence>
<dbReference type="EC" id="2.3.2.27" evidence="4"/>
<comment type="subcellular location">
    <subcellularLocation>
        <location evidence="2">Membrane</location>
        <topology evidence="2">Single-pass membrane protein</topology>
    </subcellularLocation>
</comment>
<keyword evidence="18" id="KW-1185">Reference proteome</keyword>
<dbReference type="GO" id="GO:0008270">
    <property type="term" value="F:zinc ion binding"/>
    <property type="evidence" value="ECO:0007669"/>
    <property type="project" value="UniProtKB-KW"/>
</dbReference>
<keyword evidence="11 15" id="KW-1133">Transmembrane helix</keyword>
<feature type="domain" description="RING-type" evidence="16">
    <location>
        <begin position="148"/>
        <end position="190"/>
    </location>
</feature>
<evidence type="ECO:0000256" key="11">
    <source>
        <dbReference type="ARBA" id="ARBA00022989"/>
    </source>
</evidence>
<evidence type="ECO:0000256" key="2">
    <source>
        <dbReference type="ARBA" id="ARBA00004167"/>
    </source>
</evidence>
<evidence type="ECO:0000256" key="4">
    <source>
        <dbReference type="ARBA" id="ARBA00012483"/>
    </source>
</evidence>
<keyword evidence="10" id="KW-0862">Zinc</keyword>
<keyword evidence="6 15" id="KW-0812">Transmembrane</keyword>
<evidence type="ECO:0000256" key="10">
    <source>
        <dbReference type="ARBA" id="ARBA00022833"/>
    </source>
</evidence>
<evidence type="ECO:0000256" key="12">
    <source>
        <dbReference type="ARBA" id="ARBA00023136"/>
    </source>
</evidence>
<dbReference type="SMART" id="SM00184">
    <property type="entry name" value="RING"/>
    <property type="match status" value="1"/>
</dbReference>
<evidence type="ECO:0000256" key="7">
    <source>
        <dbReference type="ARBA" id="ARBA00022723"/>
    </source>
</evidence>
<evidence type="ECO:0000256" key="8">
    <source>
        <dbReference type="ARBA" id="ARBA00022771"/>
    </source>
</evidence>
<protein>
    <recommendedName>
        <fullName evidence="4">RING-type E3 ubiquitin transferase</fullName>
        <ecNumber evidence="4">2.3.2.27</ecNumber>
    </recommendedName>
</protein>